<feature type="domain" description="HTH arsR-type" evidence="4">
    <location>
        <begin position="15"/>
        <end position="99"/>
    </location>
</feature>
<evidence type="ECO:0000256" key="1">
    <source>
        <dbReference type="ARBA" id="ARBA00023015"/>
    </source>
</evidence>
<keyword evidence="2" id="KW-0238">DNA-binding</keyword>
<reference evidence="6" key="1">
    <citation type="journal article" date="2019" name="Int. J. Syst. Evol. Microbiol.">
        <title>The Global Catalogue of Microorganisms (GCM) 10K type strain sequencing project: providing services to taxonomists for standard genome sequencing and annotation.</title>
        <authorList>
            <consortium name="The Broad Institute Genomics Platform"/>
            <consortium name="The Broad Institute Genome Sequencing Center for Infectious Disease"/>
            <person name="Wu L."/>
            <person name="Ma J."/>
        </authorList>
    </citation>
    <scope>NUCLEOTIDE SEQUENCE [LARGE SCALE GENOMIC DNA]</scope>
    <source>
        <strain evidence="6">JCM 17442</strain>
    </source>
</reference>
<dbReference type="SUPFAM" id="SSF46785">
    <property type="entry name" value="Winged helix' DNA-binding domain"/>
    <property type="match status" value="1"/>
</dbReference>
<protein>
    <submittedName>
        <fullName evidence="5">Helix-turn-helix domain-containing protein</fullName>
    </submittedName>
</protein>
<evidence type="ECO:0000256" key="2">
    <source>
        <dbReference type="ARBA" id="ARBA00023125"/>
    </source>
</evidence>
<dbReference type="Gene3D" id="1.10.10.10">
    <property type="entry name" value="Winged helix-like DNA-binding domain superfamily/Winged helix DNA-binding domain"/>
    <property type="match status" value="1"/>
</dbReference>
<name>A0ABP8E3X7_9MICO</name>
<dbReference type="Pfam" id="PF12840">
    <property type="entry name" value="HTH_20"/>
    <property type="match status" value="1"/>
</dbReference>
<gene>
    <name evidence="5" type="ORF">GCM10022256_25260</name>
</gene>
<dbReference type="InterPro" id="IPR036388">
    <property type="entry name" value="WH-like_DNA-bd_sf"/>
</dbReference>
<dbReference type="SMART" id="SM00418">
    <property type="entry name" value="HTH_ARSR"/>
    <property type="match status" value="1"/>
</dbReference>
<dbReference type="PANTHER" id="PTHR33154">
    <property type="entry name" value="TRANSCRIPTIONAL REGULATOR, ARSR FAMILY"/>
    <property type="match status" value="1"/>
</dbReference>
<dbReference type="InterPro" id="IPR036390">
    <property type="entry name" value="WH_DNA-bd_sf"/>
</dbReference>
<dbReference type="Proteomes" id="UP001501594">
    <property type="component" value="Unassembled WGS sequence"/>
</dbReference>
<dbReference type="PANTHER" id="PTHR33154:SF15">
    <property type="entry name" value="REGULATORY PROTEIN ARSR"/>
    <property type="match status" value="1"/>
</dbReference>
<comment type="caution">
    <text evidence="5">The sequence shown here is derived from an EMBL/GenBank/DDBJ whole genome shotgun (WGS) entry which is preliminary data.</text>
</comment>
<proteinExistence type="predicted"/>
<keyword evidence="3" id="KW-0804">Transcription</keyword>
<dbReference type="RefSeq" id="WP_344796714.1">
    <property type="nucleotide sequence ID" value="NZ_BAABAU010000003.1"/>
</dbReference>
<evidence type="ECO:0000313" key="6">
    <source>
        <dbReference type="Proteomes" id="UP001501594"/>
    </source>
</evidence>
<evidence type="ECO:0000313" key="5">
    <source>
        <dbReference type="EMBL" id="GAA4266914.1"/>
    </source>
</evidence>
<accession>A0ABP8E3X7</accession>
<dbReference type="InterPro" id="IPR051081">
    <property type="entry name" value="HTH_MetalResp_TranReg"/>
</dbReference>
<dbReference type="InterPro" id="IPR001845">
    <property type="entry name" value="HTH_ArsR_DNA-bd_dom"/>
</dbReference>
<keyword evidence="6" id="KW-1185">Reference proteome</keyword>
<dbReference type="EMBL" id="BAABAU010000003">
    <property type="protein sequence ID" value="GAA4266914.1"/>
    <property type="molecule type" value="Genomic_DNA"/>
</dbReference>
<evidence type="ECO:0000256" key="3">
    <source>
        <dbReference type="ARBA" id="ARBA00023163"/>
    </source>
</evidence>
<keyword evidence="1" id="KW-0805">Transcription regulation</keyword>
<sequence>MPARRRTTVTLDDAARMRVLAHPTRLELLGLLRERGPQTAALLGDVVDEAPGTVSYHLGRLASAGLIEEAQDHGTDGRERWWRAAHETTSVDPASLVDDPEKFASALVLERAFSQAWAHSYDRFIDSLPQQPPEWRSAAVAYDRLLRLTPEQAAELRDELLALGDRWQELADSAPDAPGAETVALLTTMHRRA</sequence>
<evidence type="ECO:0000259" key="4">
    <source>
        <dbReference type="SMART" id="SM00418"/>
    </source>
</evidence>
<organism evidence="5 6">
    <name type="scientific">Frondihabitans peucedani</name>
    <dbReference type="NCBI Taxonomy" id="598626"/>
    <lineage>
        <taxon>Bacteria</taxon>
        <taxon>Bacillati</taxon>
        <taxon>Actinomycetota</taxon>
        <taxon>Actinomycetes</taxon>
        <taxon>Micrococcales</taxon>
        <taxon>Microbacteriaceae</taxon>
        <taxon>Frondihabitans</taxon>
    </lineage>
</organism>